<feature type="transmembrane region" description="Helical" evidence="1">
    <location>
        <begin position="56"/>
        <end position="76"/>
    </location>
</feature>
<reference evidence="2 3" key="1">
    <citation type="journal article" date="2015" name="Nature">
        <title>rRNA introns, odd ribosomes, and small enigmatic genomes across a large radiation of phyla.</title>
        <authorList>
            <person name="Brown C.T."/>
            <person name="Hug L.A."/>
            <person name="Thomas B.C."/>
            <person name="Sharon I."/>
            <person name="Castelle C.J."/>
            <person name="Singh A."/>
            <person name="Wilkins M.J."/>
            <person name="Williams K.H."/>
            <person name="Banfield J.F."/>
        </authorList>
    </citation>
    <scope>NUCLEOTIDE SEQUENCE [LARGE SCALE GENOMIC DNA]</scope>
</reference>
<keyword evidence="1" id="KW-0812">Transmembrane</keyword>
<sequence length="114" mass="12524">MQVIQDLFQKLIFFVNNFSVAPTYIKAGAIIVLLFLLVISLAQFRHHFVKWSLKGGLIGLFFGVLLTLIIEGFLLVNGSTAITALLGWKNAPKPIKTALDIGKANLIKTIICTP</sequence>
<protein>
    <submittedName>
        <fullName evidence="2">Uncharacterized protein</fullName>
    </submittedName>
</protein>
<comment type="caution">
    <text evidence="2">The sequence shown here is derived from an EMBL/GenBank/DDBJ whole genome shotgun (WGS) entry which is preliminary data.</text>
</comment>
<evidence type="ECO:0000313" key="3">
    <source>
        <dbReference type="Proteomes" id="UP000033995"/>
    </source>
</evidence>
<gene>
    <name evidence="2" type="ORF">UR38_C0001G0027</name>
</gene>
<organism evidence="2 3">
    <name type="scientific">Candidatus Woesebacteria bacterium GW2011_GWA2_33_28</name>
    <dbReference type="NCBI Taxonomy" id="1618561"/>
    <lineage>
        <taxon>Bacteria</taxon>
        <taxon>Candidatus Woeseibacteriota</taxon>
    </lineage>
</organism>
<dbReference type="Proteomes" id="UP000033995">
    <property type="component" value="Unassembled WGS sequence"/>
</dbReference>
<keyword evidence="1" id="KW-0472">Membrane</keyword>
<evidence type="ECO:0000256" key="1">
    <source>
        <dbReference type="SAM" id="Phobius"/>
    </source>
</evidence>
<proteinExistence type="predicted"/>
<evidence type="ECO:0000313" key="2">
    <source>
        <dbReference type="EMBL" id="KKP48231.1"/>
    </source>
</evidence>
<feature type="transmembrane region" description="Helical" evidence="1">
    <location>
        <begin position="24"/>
        <end position="44"/>
    </location>
</feature>
<keyword evidence="1" id="KW-1133">Transmembrane helix</keyword>
<name>A0A0G0AAB8_9BACT</name>
<dbReference type="AlphaFoldDB" id="A0A0G0AAB8"/>
<dbReference type="EMBL" id="LBOZ01000001">
    <property type="protein sequence ID" value="KKP48231.1"/>
    <property type="molecule type" value="Genomic_DNA"/>
</dbReference>
<accession>A0A0G0AAB8</accession>